<keyword evidence="1" id="KW-0812">Transmembrane</keyword>
<keyword evidence="1" id="KW-0472">Membrane</keyword>
<keyword evidence="1" id="KW-1133">Transmembrane helix</keyword>
<protein>
    <submittedName>
        <fullName evidence="2">Uncharacterized protein</fullName>
    </submittedName>
</protein>
<feature type="transmembrane region" description="Helical" evidence="1">
    <location>
        <begin position="12"/>
        <end position="32"/>
    </location>
</feature>
<proteinExistence type="predicted"/>
<reference evidence="2 3" key="1">
    <citation type="journal article" date="2016" name="Nat. Commun.">
        <title>Thousands of microbial genomes shed light on interconnected biogeochemical processes in an aquifer system.</title>
        <authorList>
            <person name="Anantharaman K."/>
            <person name="Brown C.T."/>
            <person name="Hug L.A."/>
            <person name="Sharon I."/>
            <person name="Castelle C.J."/>
            <person name="Probst A.J."/>
            <person name="Thomas B.C."/>
            <person name="Singh A."/>
            <person name="Wilkins M.J."/>
            <person name="Karaoz U."/>
            <person name="Brodie E.L."/>
            <person name="Williams K.H."/>
            <person name="Hubbard S.S."/>
            <person name="Banfield J.F."/>
        </authorList>
    </citation>
    <scope>NUCLEOTIDE SEQUENCE [LARGE SCALE GENOMIC DNA]</scope>
</reference>
<evidence type="ECO:0000313" key="3">
    <source>
        <dbReference type="Proteomes" id="UP000177480"/>
    </source>
</evidence>
<comment type="caution">
    <text evidence="2">The sequence shown here is derived from an EMBL/GenBank/DDBJ whole genome shotgun (WGS) entry which is preliminary data.</text>
</comment>
<dbReference type="EMBL" id="MHNK01000001">
    <property type="protein sequence ID" value="OGZ44560.1"/>
    <property type="molecule type" value="Genomic_DNA"/>
</dbReference>
<feature type="transmembrane region" description="Helical" evidence="1">
    <location>
        <begin position="129"/>
        <end position="150"/>
    </location>
</feature>
<evidence type="ECO:0000256" key="1">
    <source>
        <dbReference type="SAM" id="Phobius"/>
    </source>
</evidence>
<sequence>MEIQKILIYKSLGSLCVAALLVALLLFLTRTYAYDPYYIVTICLFGIMLFLAASIMYALDWISNRFGKNMGKYVFFALPLAFFIKYVFFLQNIFNPLIYYLKFLGFFGGFIIVYHILKKYMSRESRLISVGVSFLYLAYFLFLALLQLYVGGFNSFQ</sequence>
<feature type="transmembrane region" description="Helical" evidence="1">
    <location>
        <begin position="71"/>
        <end position="91"/>
    </location>
</feature>
<evidence type="ECO:0000313" key="2">
    <source>
        <dbReference type="EMBL" id="OGZ44560.1"/>
    </source>
</evidence>
<name>A0A1G2G3N4_9BACT</name>
<dbReference type="Proteomes" id="UP000177480">
    <property type="component" value="Unassembled WGS sequence"/>
</dbReference>
<dbReference type="STRING" id="1802114.A2719_04050"/>
<organism evidence="2 3">
    <name type="scientific">Candidatus Ryanbacteria bacterium RIFCSPHIGHO2_01_FULL_45_22</name>
    <dbReference type="NCBI Taxonomy" id="1802114"/>
    <lineage>
        <taxon>Bacteria</taxon>
        <taxon>Candidatus Ryaniibacteriota</taxon>
    </lineage>
</organism>
<dbReference type="AlphaFoldDB" id="A0A1G2G3N4"/>
<gene>
    <name evidence="2" type="ORF">A2719_04050</name>
</gene>
<feature type="transmembrane region" description="Helical" evidence="1">
    <location>
        <begin position="97"/>
        <end position="117"/>
    </location>
</feature>
<accession>A0A1G2G3N4</accession>
<feature type="transmembrane region" description="Helical" evidence="1">
    <location>
        <begin position="38"/>
        <end position="59"/>
    </location>
</feature>